<feature type="signal peptide" evidence="1">
    <location>
        <begin position="1"/>
        <end position="23"/>
    </location>
</feature>
<dbReference type="HOGENOM" id="CLU_657249_0_0_1"/>
<dbReference type="AlphaFoldDB" id="W7HXT2"/>
<proteinExistence type="predicted"/>
<organism evidence="2 3">
    <name type="scientific">Drechslerella stenobrocha 248</name>
    <dbReference type="NCBI Taxonomy" id="1043628"/>
    <lineage>
        <taxon>Eukaryota</taxon>
        <taxon>Fungi</taxon>
        <taxon>Dikarya</taxon>
        <taxon>Ascomycota</taxon>
        <taxon>Pezizomycotina</taxon>
        <taxon>Orbiliomycetes</taxon>
        <taxon>Orbiliales</taxon>
        <taxon>Orbiliaceae</taxon>
        <taxon>Drechslerella</taxon>
    </lineage>
</organism>
<dbReference type="Proteomes" id="UP000024837">
    <property type="component" value="Unassembled WGS sequence"/>
</dbReference>
<dbReference type="OrthoDB" id="10600396at2759"/>
<feature type="chain" id="PRO_5004893249" evidence="1">
    <location>
        <begin position="24"/>
        <end position="418"/>
    </location>
</feature>
<gene>
    <name evidence="2" type="ORF">DRE_06511</name>
</gene>
<evidence type="ECO:0000313" key="2">
    <source>
        <dbReference type="EMBL" id="EWC44733.1"/>
    </source>
</evidence>
<evidence type="ECO:0000256" key="1">
    <source>
        <dbReference type="SAM" id="SignalP"/>
    </source>
</evidence>
<accession>W7HXT2</accession>
<dbReference type="EMBL" id="KI966435">
    <property type="protein sequence ID" value="EWC44733.1"/>
    <property type="molecule type" value="Genomic_DNA"/>
</dbReference>
<keyword evidence="3" id="KW-1185">Reference proteome</keyword>
<keyword evidence="1" id="KW-0732">Signal</keyword>
<sequence length="418" mass="45994">MSPIVRLAAIFAICGIFTRHGSTTLTEVNDTGYYDEQFGLPAYGIVANSEPNLATSEQALASVDTSAPENHVVNPYAATPEELWQYLQLRTQEPMDIFPSAYKSGLATPYQASKFPSQYADAPRTITVPLQAWTDFTNAVISPTTGPLPQIWKLLSEFYWQASYLVYSQPLLTRKAEGWTSAMQADSWSPARTTFTTRNVIAFTKQFHSRPSSAALLQDAERGNILDVTVLPPSKERYLELLYRLFSASPTTGADAQQVVKLDDQPLQYTIAQVQTQQANAAGALAVMDGILQNTPDLTTLIPEVTALQTELDGQAHPDAPIEQLPPQEYLQQRYGDLARVREYREWGTWWDSLGIDEVGFRVLVMYRTIAYLLANGVLPALEDMLGQLGAAADKMLAGSALEGSSGNSWGLQNSTPN</sequence>
<evidence type="ECO:0000313" key="3">
    <source>
        <dbReference type="Proteomes" id="UP000024837"/>
    </source>
</evidence>
<reference evidence="2 3" key="1">
    <citation type="submission" date="2013-05" db="EMBL/GenBank/DDBJ databases">
        <title>Drechslerella stenobrocha genome reveals carnivorous origination and mechanical trapping mechanism of predatory fungi.</title>
        <authorList>
            <person name="Liu X."/>
            <person name="Zhang W."/>
            <person name="Liu K."/>
        </authorList>
    </citation>
    <scope>NUCLEOTIDE SEQUENCE [LARGE SCALE GENOMIC DNA]</scope>
    <source>
        <strain evidence="2 3">248</strain>
    </source>
</reference>
<name>W7HXT2_9PEZI</name>
<protein>
    <submittedName>
        <fullName evidence="2">Uncharacterized protein</fullName>
    </submittedName>
</protein>